<sequence length="93" mass="10972">MELDVAWCELYKNISIGSYVIRCTDLTPSDFFMWEYVEDCVYQMPCASLHELKRRIPAVIHFIAPQMLVNAWRETEYHFHILGATKGSHIDIY</sequence>
<keyword evidence="2" id="KW-1185">Reference proteome</keyword>
<dbReference type="InterPro" id="IPR036397">
    <property type="entry name" value="RNaseH_sf"/>
</dbReference>
<evidence type="ECO:0000313" key="1">
    <source>
        <dbReference type="EMBL" id="GBM35473.1"/>
    </source>
</evidence>
<dbReference type="AlphaFoldDB" id="A0A4Y2F255"/>
<protein>
    <submittedName>
        <fullName evidence="1">Uncharacterized protein</fullName>
    </submittedName>
</protein>
<name>A0A4Y2F255_ARAVE</name>
<evidence type="ECO:0000313" key="2">
    <source>
        <dbReference type="Proteomes" id="UP000499080"/>
    </source>
</evidence>
<reference evidence="1 2" key="1">
    <citation type="journal article" date="2019" name="Sci. Rep.">
        <title>Orb-weaving spider Araneus ventricosus genome elucidates the spidroin gene catalogue.</title>
        <authorList>
            <person name="Kono N."/>
            <person name="Nakamura H."/>
            <person name="Ohtoshi R."/>
            <person name="Moran D.A.P."/>
            <person name="Shinohara A."/>
            <person name="Yoshida Y."/>
            <person name="Fujiwara M."/>
            <person name="Mori M."/>
            <person name="Tomita M."/>
            <person name="Arakawa K."/>
        </authorList>
    </citation>
    <scope>NUCLEOTIDE SEQUENCE [LARGE SCALE GENOMIC DNA]</scope>
</reference>
<proteinExistence type="predicted"/>
<dbReference type="Gene3D" id="3.30.420.10">
    <property type="entry name" value="Ribonuclease H-like superfamily/Ribonuclease H"/>
    <property type="match status" value="1"/>
</dbReference>
<organism evidence="1 2">
    <name type="scientific">Araneus ventricosus</name>
    <name type="common">Orbweaver spider</name>
    <name type="synonym">Epeira ventricosa</name>
    <dbReference type="NCBI Taxonomy" id="182803"/>
    <lineage>
        <taxon>Eukaryota</taxon>
        <taxon>Metazoa</taxon>
        <taxon>Ecdysozoa</taxon>
        <taxon>Arthropoda</taxon>
        <taxon>Chelicerata</taxon>
        <taxon>Arachnida</taxon>
        <taxon>Araneae</taxon>
        <taxon>Araneomorphae</taxon>
        <taxon>Entelegynae</taxon>
        <taxon>Araneoidea</taxon>
        <taxon>Araneidae</taxon>
        <taxon>Araneus</taxon>
    </lineage>
</organism>
<dbReference type="GO" id="GO:0003676">
    <property type="term" value="F:nucleic acid binding"/>
    <property type="evidence" value="ECO:0007669"/>
    <property type="project" value="InterPro"/>
</dbReference>
<comment type="caution">
    <text evidence="1">The sequence shown here is derived from an EMBL/GenBank/DDBJ whole genome shotgun (WGS) entry which is preliminary data.</text>
</comment>
<gene>
    <name evidence="1" type="ORF">AVEN_73268_1</name>
</gene>
<dbReference type="Proteomes" id="UP000499080">
    <property type="component" value="Unassembled WGS sequence"/>
</dbReference>
<dbReference type="EMBL" id="BGPR01000785">
    <property type="protein sequence ID" value="GBM35473.1"/>
    <property type="molecule type" value="Genomic_DNA"/>
</dbReference>
<dbReference type="OrthoDB" id="7902957at2759"/>
<accession>A0A4Y2F255</accession>